<dbReference type="OrthoDB" id="9794954at2"/>
<reference evidence="8 9" key="1">
    <citation type="submission" date="2018-09" db="EMBL/GenBank/DDBJ databases">
        <title>Genomic Encyclopedia of Archaeal and Bacterial Type Strains, Phase II (KMG-II): from individual species to whole genera.</title>
        <authorList>
            <person name="Goeker M."/>
        </authorList>
    </citation>
    <scope>NUCLEOTIDE SEQUENCE [LARGE SCALE GENOMIC DNA]</scope>
    <source>
        <strain evidence="8 9">DSM 27148</strain>
    </source>
</reference>
<keyword evidence="3" id="KW-0285">Flavoprotein</keyword>
<dbReference type="UniPathway" id="UPA00070"/>
<keyword evidence="9" id="KW-1185">Reference proteome</keyword>
<comment type="cofactor">
    <cofactor evidence="1">
        <name>FMN</name>
        <dbReference type="ChEBI" id="CHEBI:58210"/>
    </cofactor>
</comment>
<proteinExistence type="predicted"/>
<dbReference type="InterPro" id="IPR050074">
    <property type="entry name" value="DHO_dehydrogenase"/>
</dbReference>
<dbReference type="PANTHER" id="PTHR48109:SF3">
    <property type="entry name" value="SLL0744 PROTEIN"/>
    <property type="match status" value="1"/>
</dbReference>
<evidence type="ECO:0000313" key="8">
    <source>
        <dbReference type="EMBL" id="RKD89726.1"/>
    </source>
</evidence>
<comment type="caution">
    <text evidence="8">The sequence shown here is derived from an EMBL/GenBank/DDBJ whole genome shotgun (WGS) entry which is preliminary data.</text>
</comment>
<evidence type="ECO:0000256" key="6">
    <source>
        <dbReference type="ARBA" id="ARBA00023002"/>
    </source>
</evidence>
<dbReference type="PANTHER" id="PTHR48109">
    <property type="entry name" value="DIHYDROOROTATE DEHYDROGENASE (QUINONE), MITOCHONDRIAL-RELATED"/>
    <property type="match status" value="1"/>
</dbReference>
<dbReference type="RefSeq" id="WP_120271181.1">
    <property type="nucleotide sequence ID" value="NZ_RAPN01000001.1"/>
</dbReference>
<gene>
    <name evidence="8" type="ORF">BC643_0058</name>
</gene>
<dbReference type="Pfam" id="PF01180">
    <property type="entry name" value="DHO_dh"/>
    <property type="match status" value="1"/>
</dbReference>
<evidence type="ECO:0000256" key="1">
    <source>
        <dbReference type="ARBA" id="ARBA00001917"/>
    </source>
</evidence>
<dbReference type="InterPro" id="IPR012135">
    <property type="entry name" value="Dihydroorotate_DH_1_2"/>
</dbReference>
<keyword evidence="6" id="KW-0560">Oxidoreductase</keyword>
<sequence>MANLSTRFFGLDLKSPIIAGSSSLTAKVDQIEKIANAGAGAVVLKSLFEEEIHLQFQAEMGARRELAADPEYLDYFDYVIKEESLKRYIQLITDAKKKVNIPVIASISCSSSSEWIQFARKIEEAGADALELNLFIIPSNESRSHAANENFYFDTVKKVMEVVNIPVTVKISHYFSNLAKVVCELSQIGVAGITLFNRFYSPDIDIKTEEVVTAEILSNGTEYVMPLRWTGILSSKAACPLAGTSGILKAETAIKFLLAGANAVQIATAIYSEGPEVIEKFNGEISRWMDEKGYQTIDEFKGKLCLKTKQIDAWERAQFMNYFGGFSY</sequence>
<dbReference type="Proteomes" id="UP000283387">
    <property type="component" value="Unassembled WGS sequence"/>
</dbReference>
<evidence type="ECO:0000256" key="3">
    <source>
        <dbReference type="ARBA" id="ARBA00022630"/>
    </source>
</evidence>
<evidence type="ECO:0000259" key="7">
    <source>
        <dbReference type="Pfam" id="PF01180"/>
    </source>
</evidence>
<name>A0A419W2K8_9BACT</name>
<accession>A0A419W2K8</accession>
<dbReference type="GO" id="GO:0004152">
    <property type="term" value="F:dihydroorotate dehydrogenase activity"/>
    <property type="evidence" value="ECO:0007669"/>
    <property type="project" value="InterPro"/>
</dbReference>
<dbReference type="EMBL" id="RAPN01000001">
    <property type="protein sequence ID" value="RKD89726.1"/>
    <property type="molecule type" value="Genomic_DNA"/>
</dbReference>
<feature type="domain" description="Dihydroorotate dehydrogenase catalytic" evidence="7">
    <location>
        <begin position="88"/>
        <end position="289"/>
    </location>
</feature>
<dbReference type="GO" id="GO:0005737">
    <property type="term" value="C:cytoplasm"/>
    <property type="evidence" value="ECO:0007669"/>
    <property type="project" value="InterPro"/>
</dbReference>
<dbReference type="Gene3D" id="3.20.20.70">
    <property type="entry name" value="Aldolase class I"/>
    <property type="match status" value="1"/>
</dbReference>
<evidence type="ECO:0000256" key="4">
    <source>
        <dbReference type="ARBA" id="ARBA00022643"/>
    </source>
</evidence>
<evidence type="ECO:0000256" key="2">
    <source>
        <dbReference type="ARBA" id="ARBA00004725"/>
    </source>
</evidence>
<evidence type="ECO:0000256" key="5">
    <source>
        <dbReference type="ARBA" id="ARBA00022975"/>
    </source>
</evidence>
<dbReference type="AlphaFoldDB" id="A0A419W2K8"/>
<keyword evidence="5" id="KW-0665">Pyrimidine biosynthesis</keyword>
<dbReference type="PIRSF" id="PIRSF000164">
    <property type="entry name" value="DHO_oxidase"/>
    <property type="match status" value="1"/>
</dbReference>
<dbReference type="InterPro" id="IPR005720">
    <property type="entry name" value="Dihydroorotate_DH_cat"/>
</dbReference>
<protein>
    <submittedName>
        <fullName evidence="8">Dihydroorotate dehydrogenase (Fumarate)</fullName>
    </submittedName>
</protein>
<evidence type="ECO:0000313" key="9">
    <source>
        <dbReference type="Proteomes" id="UP000283387"/>
    </source>
</evidence>
<dbReference type="NCBIfam" id="NF005741">
    <property type="entry name" value="PRK07565.1"/>
    <property type="match status" value="1"/>
</dbReference>
<dbReference type="GO" id="GO:0006207">
    <property type="term" value="P:'de novo' pyrimidine nucleobase biosynthetic process"/>
    <property type="evidence" value="ECO:0007669"/>
    <property type="project" value="TreeGrafter"/>
</dbReference>
<comment type="pathway">
    <text evidence="2">Pyrimidine metabolism; UMP biosynthesis via de novo pathway.</text>
</comment>
<dbReference type="InterPro" id="IPR013785">
    <property type="entry name" value="Aldolase_TIM"/>
</dbReference>
<dbReference type="GO" id="GO:0044205">
    <property type="term" value="P:'de novo' UMP biosynthetic process"/>
    <property type="evidence" value="ECO:0007669"/>
    <property type="project" value="UniProtKB-UniPathway"/>
</dbReference>
<organism evidence="8 9">
    <name type="scientific">Mangrovibacterium diazotrophicum</name>
    <dbReference type="NCBI Taxonomy" id="1261403"/>
    <lineage>
        <taxon>Bacteria</taxon>
        <taxon>Pseudomonadati</taxon>
        <taxon>Bacteroidota</taxon>
        <taxon>Bacteroidia</taxon>
        <taxon>Marinilabiliales</taxon>
        <taxon>Prolixibacteraceae</taxon>
        <taxon>Mangrovibacterium</taxon>
    </lineage>
</organism>
<dbReference type="SUPFAM" id="SSF51395">
    <property type="entry name" value="FMN-linked oxidoreductases"/>
    <property type="match status" value="1"/>
</dbReference>
<keyword evidence="4" id="KW-0288">FMN</keyword>